<dbReference type="Gene3D" id="3.20.20.80">
    <property type="entry name" value="Glycosidases"/>
    <property type="match status" value="1"/>
</dbReference>
<comment type="caution">
    <text evidence="4">The sequence shown here is derived from an EMBL/GenBank/DDBJ whole genome shotgun (WGS) entry which is preliminary data.</text>
</comment>
<organism evidence="4 5">
    <name type="scientific">Geothrix limicola</name>
    <dbReference type="NCBI Taxonomy" id="2927978"/>
    <lineage>
        <taxon>Bacteria</taxon>
        <taxon>Pseudomonadati</taxon>
        <taxon>Acidobacteriota</taxon>
        <taxon>Holophagae</taxon>
        <taxon>Holophagales</taxon>
        <taxon>Holophagaceae</taxon>
        <taxon>Geothrix</taxon>
    </lineage>
</organism>
<proteinExistence type="inferred from homology"/>
<feature type="domain" description="Glycosyl hydrolase family 13 catalytic" evidence="3">
    <location>
        <begin position="221"/>
        <end position="615"/>
    </location>
</feature>
<evidence type="ECO:0000313" key="4">
    <source>
        <dbReference type="EMBL" id="GLH73287.1"/>
    </source>
</evidence>
<dbReference type="InterPro" id="IPR013783">
    <property type="entry name" value="Ig-like_fold"/>
</dbReference>
<dbReference type="SMART" id="SM00642">
    <property type="entry name" value="Aamy"/>
    <property type="match status" value="1"/>
</dbReference>
<feature type="signal peptide" evidence="2">
    <location>
        <begin position="1"/>
        <end position="20"/>
    </location>
</feature>
<keyword evidence="5" id="KW-1185">Reference proteome</keyword>
<dbReference type="RefSeq" id="WP_285574177.1">
    <property type="nucleotide sequence ID" value="NZ_BSDE01000003.1"/>
</dbReference>
<gene>
    <name evidence="4" type="ORF">GETHLI_17890</name>
</gene>
<dbReference type="InterPro" id="IPR040806">
    <property type="entry name" value="SpuA_C"/>
</dbReference>
<evidence type="ECO:0000259" key="3">
    <source>
        <dbReference type="SMART" id="SM00642"/>
    </source>
</evidence>
<evidence type="ECO:0000256" key="2">
    <source>
        <dbReference type="SAM" id="SignalP"/>
    </source>
</evidence>
<sequence>MTRRPASLLAPLFASGLVLFCGCGGGGSSASAPPPPALAIDNDPNATPTADAAYFKVPSNPLGVLFSGGQVTFNYWNANASGVTLCLYAHWNDALNAPAATQALTRGAGGVWTTGPMSVPAQPYYVYKIGSDYVLDPYAKSMAQWVHANGSAIAGDSIGKGAILDPGASAPDGGWAFAGSANYFDGSRMKGPDGATAAPYAYASNRDAIVYEAGVRDLTVDPVLTGFSSGHPWGTYKGLVDLLPHIQKLGVTHVQLLCPLANYNYDQTKIGTRELDITRTSGANYNWGYDPQNYFTPTGMYSAAPDNAAARINELKTLINEIHKQGMGVILDVVYNHTANNAVLGDTGIQSYFYRSSSNNGAGSRDVKSEAKMMRKLILDSVVHWVGEYKVDGFRFDLMGVLDSQTLKAAYGAAKALNPNTLFLGEGWNGFYTGPTTDYNGDPITGADQGNSAQFNGLNIAMFSDSYRQIFKNGYPNDGAPAFLTGTPQNPAALFSNVAGLPTNTNPTFAPGSTNSVVSYLTCHDNLCLYDVLAMGTGALKGAAGDADILKRAKMGYAVLLTSQGLAFIHAGDEMFRTKETTGGYANTKSNSTSFRSFVDNSYNASDAINLVKWSNVYASDPMAGGFTNYDTTANGYKLYAYVQGLAALRKSSNAFRLPDASRAANLSRIDPFGLGSSTLAFGYKAVATDGTAFYVLHNADTTAKSFNVGADLNAAALLVDGAQAGLTPIAAPTGVSVVTTAGASTVTLQPLTSAILRK</sequence>
<dbReference type="Gene3D" id="2.60.40.1180">
    <property type="entry name" value="Golgi alpha-mannosidase II"/>
    <property type="match status" value="1"/>
</dbReference>
<name>A0ABQ5QF56_9BACT</name>
<dbReference type="InterPro" id="IPR013780">
    <property type="entry name" value="Glyco_hydro_b"/>
</dbReference>
<dbReference type="Pfam" id="PF00128">
    <property type="entry name" value="Alpha-amylase"/>
    <property type="match status" value="1"/>
</dbReference>
<dbReference type="InterPro" id="IPR017853">
    <property type="entry name" value="GH"/>
</dbReference>
<dbReference type="PROSITE" id="PS51257">
    <property type="entry name" value="PROKAR_LIPOPROTEIN"/>
    <property type="match status" value="1"/>
</dbReference>
<dbReference type="InterPro" id="IPR006047">
    <property type="entry name" value="GH13_cat_dom"/>
</dbReference>
<dbReference type="CDD" id="cd11341">
    <property type="entry name" value="AmyAc_Pullulanase_LD-like"/>
    <property type="match status" value="1"/>
</dbReference>
<dbReference type="SUPFAM" id="SSF51445">
    <property type="entry name" value="(Trans)glycosidases"/>
    <property type="match status" value="1"/>
</dbReference>
<feature type="chain" id="PRO_5045042817" description="Glycosyl hydrolase family 13 catalytic domain-containing protein" evidence="2">
    <location>
        <begin position="21"/>
        <end position="759"/>
    </location>
</feature>
<reference evidence="4 5" key="1">
    <citation type="journal article" date="2023" name="Antonie Van Leeuwenhoek">
        <title>Mesoterricola silvestris gen. nov., sp. nov., Mesoterricola sediminis sp. nov., Geothrix oryzae sp. nov., Geothrix edaphica sp. nov., Geothrix rubra sp. nov., and Geothrix limicola sp. nov., six novel members of Acidobacteriota isolated from soils.</title>
        <authorList>
            <person name="Itoh H."/>
            <person name="Sugisawa Y."/>
            <person name="Mise K."/>
            <person name="Xu Z."/>
            <person name="Kuniyasu M."/>
            <person name="Ushijima N."/>
            <person name="Kawano K."/>
            <person name="Kobayashi E."/>
            <person name="Shiratori Y."/>
            <person name="Masuda Y."/>
            <person name="Senoo K."/>
        </authorList>
    </citation>
    <scope>NUCLEOTIDE SEQUENCE [LARGE SCALE GENOMIC DNA]</scope>
    <source>
        <strain evidence="4 5">Red804</strain>
    </source>
</reference>
<dbReference type="Pfam" id="PF18033">
    <property type="entry name" value="SpuA_C"/>
    <property type="match status" value="1"/>
</dbReference>
<dbReference type="EMBL" id="BSDE01000003">
    <property type="protein sequence ID" value="GLH73287.1"/>
    <property type="molecule type" value="Genomic_DNA"/>
</dbReference>
<dbReference type="InterPro" id="IPR004193">
    <property type="entry name" value="Glyco_hydro_13_N"/>
</dbReference>
<comment type="similarity">
    <text evidence="1">Belongs to the glycosyl hydrolase 13 family.</text>
</comment>
<dbReference type="Proteomes" id="UP001165069">
    <property type="component" value="Unassembled WGS sequence"/>
</dbReference>
<dbReference type="PANTHER" id="PTHR43002">
    <property type="entry name" value="GLYCOGEN DEBRANCHING ENZYME"/>
    <property type="match status" value="1"/>
</dbReference>
<dbReference type="Pfam" id="PF02922">
    <property type="entry name" value="CBM_48"/>
    <property type="match status" value="1"/>
</dbReference>
<evidence type="ECO:0000256" key="1">
    <source>
        <dbReference type="ARBA" id="ARBA00008061"/>
    </source>
</evidence>
<evidence type="ECO:0000313" key="5">
    <source>
        <dbReference type="Proteomes" id="UP001165069"/>
    </source>
</evidence>
<protein>
    <recommendedName>
        <fullName evidence="3">Glycosyl hydrolase family 13 catalytic domain-containing protein</fullName>
    </recommendedName>
</protein>
<accession>A0ABQ5QF56</accession>
<dbReference type="InterPro" id="IPR014756">
    <property type="entry name" value="Ig_E-set"/>
</dbReference>
<keyword evidence="2" id="KW-0732">Signal</keyword>
<dbReference type="SUPFAM" id="SSF81296">
    <property type="entry name" value="E set domains"/>
    <property type="match status" value="1"/>
</dbReference>
<dbReference type="Gene3D" id="2.60.40.10">
    <property type="entry name" value="Immunoglobulins"/>
    <property type="match status" value="1"/>
</dbReference>